<dbReference type="RefSeq" id="WP_068219614.1">
    <property type="nucleotide sequence ID" value="NZ_CP139724.1"/>
</dbReference>
<dbReference type="STRING" id="333140.AWW68_08010"/>
<evidence type="ECO:0000256" key="1">
    <source>
        <dbReference type="SAM" id="Phobius"/>
    </source>
</evidence>
<feature type="transmembrane region" description="Helical" evidence="1">
    <location>
        <begin position="144"/>
        <end position="163"/>
    </location>
</feature>
<evidence type="ECO:0000313" key="3">
    <source>
        <dbReference type="Proteomes" id="UP000075606"/>
    </source>
</evidence>
<feature type="transmembrane region" description="Helical" evidence="1">
    <location>
        <begin position="7"/>
        <end position="27"/>
    </location>
</feature>
<gene>
    <name evidence="2" type="ORF">AWW68_08010</name>
</gene>
<dbReference type="AlphaFoldDB" id="A0A150XAS1"/>
<proteinExistence type="predicted"/>
<evidence type="ECO:0000313" key="2">
    <source>
        <dbReference type="EMBL" id="KYG75772.1"/>
    </source>
</evidence>
<dbReference type="OrthoDB" id="772592at2"/>
<keyword evidence="1" id="KW-0472">Membrane</keyword>
<keyword evidence="3" id="KW-1185">Reference proteome</keyword>
<feature type="transmembrane region" description="Helical" evidence="1">
    <location>
        <begin position="58"/>
        <end position="78"/>
    </location>
</feature>
<keyword evidence="1" id="KW-0812">Transmembrane</keyword>
<evidence type="ECO:0008006" key="4">
    <source>
        <dbReference type="Google" id="ProtNLM"/>
    </source>
</evidence>
<organism evidence="2 3">
    <name type="scientific">Roseivirga spongicola</name>
    <dbReference type="NCBI Taxonomy" id="333140"/>
    <lineage>
        <taxon>Bacteria</taxon>
        <taxon>Pseudomonadati</taxon>
        <taxon>Bacteroidota</taxon>
        <taxon>Cytophagia</taxon>
        <taxon>Cytophagales</taxon>
        <taxon>Roseivirgaceae</taxon>
        <taxon>Roseivirga</taxon>
    </lineage>
</organism>
<feature type="transmembrane region" description="Helical" evidence="1">
    <location>
        <begin position="85"/>
        <end position="107"/>
    </location>
</feature>
<dbReference type="Proteomes" id="UP000075606">
    <property type="component" value="Unassembled WGS sequence"/>
</dbReference>
<sequence>MELPLRTIITFLALLTTGLSAGLFYAWQVSVISGTKRVSDQSYLETMQHINRAILNPWFMFIFIGALAFLIWSTYLHYQMVDKGVFILLLLATLSYAGGTFAVTAAGNVPLNNWLDSINLTALIDLRLVEIRANYEVKWNRYHLIRTVFSVISFSLLLVALLTQNKN</sequence>
<accession>A0A150XAS1</accession>
<dbReference type="InterPro" id="IPR013901">
    <property type="entry name" value="Anthrone_oxy"/>
</dbReference>
<name>A0A150XAS1_9BACT</name>
<keyword evidence="1" id="KW-1133">Transmembrane helix</keyword>
<protein>
    <recommendedName>
        <fullName evidence="4">DUF1772 domain-containing protein</fullName>
    </recommendedName>
</protein>
<dbReference type="Pfam" id="PF08592">
    <property type="entry name" value="Anthrone_oxy"/>
    <property type="match status" value="1"/>
</dbReference>
<comment type="caution">
    <text evidence="2">The sequence shown here is derived from an EMBL/GenBank/DDBJ whole genome shotgun (WGS) entry which is preliminary data.</text>
</comment>
<reference evidence="2 3" key="1">
    <citation type="submission" date="2016-01" db="EMBL/GenBank/DDBJ databases">
        <title>Genome sequencing of Roseivirga spongicola UST030701-084.</title>
        <authorList>
            <person name="Selvaratnam C."/>
            <person name="Thevarajoo S."/>
            <person name="Goh K.M."/>
            <person name="Ee R."/>
            <person name="Chan K.-G."/>
            <person name="Chong C.S."/>
        </authorList>
    </citation>
    <scope>NUCLEOTIDE SEQUENCE [LARGE SCALE GENOMIC DNA]</scope>
    <source>
        <strain evidence="2 3">UST030701-084</strain>
    </source>
</reference>
<dbReference type="EMBL" id="LRPC01000012">
    <property type="protein sequence ID" value="KYG75772.1"/>
    <property type="molecule type" value="Genomic_DNA"/>
</dbReference>